<dbReference type="Proteomes" id="UP001141552">
    <property type="component" value="Unassembled WGS sequence"/>
</dbReference>
<proteinExistence type="predicted"/>
<keyword evidence="3" id="KW-1185">Reference proteome</keyword>
<feature type="transmembrane region" description="Helical" evidence="1">
    <location>
        <begin position="70"/>
        <end position="88"/>
    </location>
</feature>
<reference evidence="2" key="2">
    <citation type="journal article" date="2023" name="Plants (Basel)">
        <title>Annotation of the Turnera subulata (Passifloraceae) Draft Genome Reveals the S-Locus Evolved after the Divergence of Turneroideae from Passifloroideae in a Stepwise Manner.</title>
        <authorList>
            <person name="Henning P.M."/>
            <person name="Roalson E.H."/>
            <person name="Mir W."/>
            <person name="McCubbin A.G."/>
            <person name="Shore J.S."/>
        </authorList>
    </citation>
    <scope>NUCLEOTIDE SEQUENCE</scope>
    <source>
        <strain evidence="2">F60SS</strain>
    </source>
</reference>
<dbReference type="OrthoDB" id="1727102at2759"/>
<name>A0A9Q0JF36_9ROSI</name>
<gene>
    <name evidence="2" type="ORF">Tsubulata_041617</name>
</gene>
<feature type="transmembrane region" description="Helical" evidence="1">
    <location>
        <begin position="27"/>
        <end position="50"/>
    </location>
</feature>
<keyword evidence="1" id="KW-1133">Transmembrane helix</keyword>
<reference evidence="2" key="1">
    <citation type="submission" date="2022-02" db="EMBL/GenBank/DDBJ databases">
        <authorList>
            <person name="Henning P.M."/>
            <person name="McCubbin A.G."/>
            <person name="Shore J.S."/>
        </authorList>
    </citation>
    <scope>NUCLEOTIDE SEQUENCE</scope>
    <source>
        <strain evidence="2">F60SS</strain>
        <tissue evidence="2">Leaves</tissue>
    </source>
</reference>
<comment type="caution">
    <text evidence="2">The sequence shown here is derived from an EMBL/GenBank/DDBJ whole genome shotgun (WGS) entry which is preliminary data.</text>
</comment>
<dbReference type="PANTHER" id="PTHR34947">
    <property type="entry name" value="TRANSMEMBRANE PROTEIN"/>
    <property type="match status" value="1"/>
</dbReference>
<keyword evidence="1" id="KW-0812">Transmembrane</keyword>
<evidence type="ECO:0000313" key="3">
    <source>
        <dbReference type="Proteomes" id="UP001141552"/>
    </source>
</evidence>
<accession>A0A9Q0JF36</accession>
<dbReference type="EMBL" id="JAKUCV010003598">
    <property type="protein sequence ID" value="KAJ4838290.1"/>
    <property type="molecule type" value="Genomic_DNA"/>
</dbReference>
<sequence length="246" mass="28345">MDPAELQDLQKLNQFTNSHTLKKITQLLLSVSLISFFLSNLSWLSLIQYLNIYSTFPVKLFSHTLDKNCIFLLCNGLLVFVAKYSGLFSSTSSSKYSLNSYKSFNDYEEGSIPPLAPELPVVDKELILVESEVQRRSSSLEEEKENEQVMEAVEEKEAEELINVQDEVEEDGDSTAEQGEDDQIEVQELYNVFLIQEEEEEDDIDEVEEGNGLLSTEELNKKFDEFIRKMREEIRIESQQQLVMVN</sequence>
<evidence type="ECO:0008006" key="4">
    <source>
        <dbReference type="Google" id="ProtNLM"/>
    </source>
</evidence>
<keyword evidence="1" id="KW-0472">Membrane</keyword>
<evidence type="ECO:0000313" key="2">
    <source>
        <dbReference type="EMBL" id="KAJ4838290.1"/>
    </source>
</evidence>
<protein>
    <recommendedName>
        <fullName evidence="4">DUF4408 domain-containing protein</fullName>
    </recommendedName>
</protein>
<dbReference type="AlphaFoldDB" id="A0A9Q0JF36"/>
<evidence type="ECO:0000256" key="1">
    <source>
        <dbReference type="SAM" id="Phobius"/>
    </source>
</evidence>
<organism evidence="2 3">
    <name type="scientific">Turnera subulata</name>
    <dbReference type="NCBI Taxonomy" id="218843"/>
    <lineage>
        <taxon>Eukaryota</taxon>
        <taxon>Viridiplantae</taxon>
        <taxon>Streptophyta</taxon>
        <taxon>Embryophyta</taxon>
        <taxon>Tracheophyta</taxon>
        <taxon>Spermatophyta</taxon>
        <taxon>Magnoliopsida</taxon>
        <taxon>eudicotyledons</taxon>
        <taxon>Gunneridae</taxon>
        <taxon>Pentapetalae</taxon>
        <taxon>rosids</taxon>
        <taxon>fabids</taxon>
        <taxon>Malpighiales</taxon>
        <taxon>Passifloraceae</taxon>
        <taxon>Turnera</taxon>
    </lineage>
</organism>
<dbReference type="PANTHER" id="PTHR34947:SF2">
    <property type="entry name" value="TRANSMEMBRANE PROTEIN"/>
    <property type="match status" value="1"/>
</dbReference>